<feature type="signal peptide" evidence="2">
    <location>
        <begin position="1"/>
        <end position="16"/>
    </location>
</feature>
<keyword evidence="4" id="KW-1185">Reference proteome</keyword>
<protein>
    <submittedName>
        <fullName evidence="3">Uncharacterized protein</fullName>
    </submittedName>
</protein>
<sequence length="119" mass="12872">MRLALWAPALATAAAAMPGTSSGIVASSSATPTSSSTPESTSSDVSSEFEQGSMKRVCQNKGDPAEDWEEFKMGEFLNQTVADRAEQLNRVVQQRQAVQRQQVRHVLAQEALFESQVSL</sequence>
<evidence type="ECO:0000313" key="4">
    <source>
        <dbReference type="Proteomes" id="UP000184356"/>
    </source>
</evidence>
<name>A0A1L9T0K9_9EURO</name>
<evidence type="ECO:0000256" key="1">
    <source>
        <dbReference type="SAM" id="MobiDB-lite"/>
    </source>
</evidence>
<dbReference type="RefSeq" id="XP_040696762.1">
    <property type="nucleotide sequence ID" value="XM_040840795.1"/>
</dbReference>
<evidence type="ECO:0000256" key="2">
    <source>
        <dbReference type="SAM" id="SignalP"/>
    </source>
</evidence>
<reference evidence="4" key="1">
    <citation type="journal article" date="2017" name="Genome Biol.">
        <title>Comparative genomics reveals high biological diversity and specific adaptations in the industrially and medically important fungal genus Aspergillus.</title>
        <authorList>
            <person name="de Vries R.P."/>
            <person name="Riley R."/>
            <person name="Wiebenga A."/>
            <person name="Aguilar-Osorio G."/>
            <person name="Amillis S."/>
            <person name="Uchima C.A."/>
            <person name="Anderluh G."/>
            <person name="Asadollahi M."/>
            <person name="Askin M."/>
            <person name="Barry K."/>
            <person name="Battaglia E."/>
            <person name="Bayram O."/>
            <person name="Benocci T."/>
            <person name="Braus-Stromeyer S.A."/>
            <person name="Caldana C."/>
            <person name="Canovas D."/>
            <person name="Cerqueira G.C."/>
            <person name="Chen F."/>
            <person name="Chen W."/>
            <person name="Choi C."/>
            <person name="Clum A."/>
            <person name="Dos Santos R.A."/>
            <person name="Damasio A.R."/>
            <person name="Diallinas G."/>
            <person name="Emri T."/>
            <person name="Fekete E."/>
            <person name="Flipphi M."/>
            <person name="Freyberg S."/>
            <person name="Gallo A."/>
            <person name="Gournas C."/>
            <person name="Habgood R."/>
            <person name="Hainaut M."/>
            <person name="Harispe M.L."/>
            <person name="Henrissat B."/>
            <person name="Hilden K.S."/>
            <person name="Hope R."/>
            <person name="Hossain A."/>
            <person name="Karabika E."/>
            <person name="Karaffa L."/>
            <person name="Karanyi Z."/>
            <person name="Krasevec N."/>
            <person name="Kuo A."/>
            <person name="Kusch H."/>
            <person name="LaButti K."/>
            <person name="Lagendijk E.L."/>
            <person name="Lapidus A."/>
            <person name="Levasseur A."/>
            <person name="Lindquist E."/>
            <person name="Lipzen A."/>
            <person name="Logrieco A.F."/>
            <person name="MacCabe A."/>
            <person name="Maekelae M.R."/>
            <person name="Malavazi I."/>
            <person name="Melin P."/>
            <person name="Meyer V."/>
            <person name="Mielnichuk N."/>
            <person name="Miskei M."/>
            <person name="Molnar A.P."/>
            <person name="Mule G."/>
            <person name="Ngan C.Y."/>
            <person name="Orejas M."/>
            <person name="Orosz E."/>
            <person name="Ouedraogo J.P."/>
            <person name="Overkamp K.M."/>
            <person name="Park H.-S."/>
            <person name="Perrone G."/>
            <person name="Piumi F."/>
            <person name="Punt P.J."/>
            <person name="Ram A.F."/>
            <person name="Ramon A."/>
            <person name="Rauscher S."/>
            <person name="Record E."/>
            <person name="Riano-Pachon D.M."/>
            <person name="Robert V."/>
            <person name="Roehrig J."/>
            <person name="Ruller R."/>
            <person name="Salamov A."/>
            <person name="Salih N.S."/>
            <person name="Samson R.A."/>
            <person name="Sandor E."/>
            <person name="Sanguinetti M."/>
            <person name="Schuetze T."/>
            <person name="Sepcic K."/>
            <person name="Shelest E."/>
            <person name="Sherlock G."/>
            <person name="Sophianopoulou V."/>
            <person name="Squina F.M."/>
            <person name="Sun H."/>
            <person name="Susca A."/>
            <person name="Todd R.B."/>
            <person name="Tsang A."/>
            <person name="Unkles S.E."/>
            <person name="van de Wiele N."/>
            <person name="van Rossen-Uffink D."/>
            <person name="Oliveira J.V."/>
            <person name="Vesth T.C."/>
            <person name="Visser J."/>
            <person name="Yu J.-H."/>
            <person name="Zhou M."/>
            <person name="Andersen M.R."/>
            <person name="Archer D.B."/>
            <person name="Baker S.E."/>
            <person name="Benoit I."/>
            <person name="Brakhage A.A."/>
            <person name="Braus G.H."/>
            <person name="Fischer R."/>
            <person name="Frisvad J.C."/>
            <person name="Goldman G.H."/>
            <person name="Houbraken J."/>
            <person name="Oakley B."/>
            <person name="Pocsi I."/>
            <person name="Scazzocchio C."/>
            <person name="Seiboth B."/>
            <person name="vanKuyk P.A."/>
            <person name="Wortman J."/>
            <person name="Dyer P.S."/>
            <person name="Grigoriev I.V."/>
        </authorList>
    </citation>
    <scope>NUCLEOTIDE SEQUENCE [LARGE SCALE GENOMIC DNA]</scope>
    <source>
        <strain evidence="4">CBS 593.65</strain>
    </source>
</reference>
<proteinExistence type="predicted"/>
<keyword evidence="2" id="KW-0732">Signal</keyword>
<accession>A0A1L9T0K9</accession>
<feature type="region of interest" description="Disordered" evidence="1">
    <location>
        <begin position="17"/>
        <end position="62"/>
    </location>
</feature>
<organism evidence="3 4">
    <name type="scientific">Aspergillus sydowii CBS 593.65</name>
    <dbReference type="NCBI Taxonomy" id="1036612"/>
    <lineage>
        <taxon>Eukaryota</taxon>
        <taxon>Fungi</taxon>
        <taxon>Dikarya</taxon>
        <taxon>Ascomycota</taxon>
        <taxon>Pezizomycotina</taxon>
        <taxon>Eurotiomycetes</taxon>
        <taxon>Eurotiomycetidae</taxon>
        <taxon>Eurotiales</taxon>
        <taxon>Aspergillaceae</taxon>
        <taxon>Aspergillus</taxon>
        <taxon>Aspergillus subgen. Nidulantes</taxon>
    </lineage>
</organism>
<dbReference type="EMBL" id="KV878599">
    <property type="protein sequence ID" value="OJJ52956.1"/>
    <property type="molecule type" value="Genomic_DNA"/>
</dbReference>
<gene>
    <name evidence="3" type="ORF">ASPSYDRAFT_137531</name>
</gene>
<dbReference type="Proteomes" id="UP000184356">
    <property type="component" value="Unassembled WGS sequence"/>
</dbReference>
<dbReference type="GeneID" id="63756868"/>
<feature type="compositionally biased region" description="Low complexity" evidence="1">
    <location>
        <begin position="25"/>
        <end position="48"/>
    </location>
</feature>
<evidence type="ECO:0000313" key="3">
    <source>
        <dbReference type="EMBL" id="OJJ52956.1"/>
    </source>
</evidence>
<feature type="chain" id="PRO_5009887592" evidence="2">
    <location>
        <begin position="17"/>
        <end position="119"/>
    </location>
</feature>
<dbReference type="AlphaFoldDB" id="A0A1L9T0K9"/>
<dbReference type="VEuPathDB" id="FungiDB:ASPSYDRAFT_137531"/>